<dbReference type="EMBL" id="CP104013">
    <property type="protein sequence ID" value="UYP45911.1"/>
    <property type="molecule type" value="Genomic_DNA"/>
</dbReference>
<keyword evidence="3" id="KW-1185">Reference proteome</keyword>
<evidence type="ECO:0000313" key="3">
    <source>
        <dbReference type="Proteomes" id="UP001208689"/>
    </source>
</evidence>
<accession>A0ABY6HQX2</accession>
<name>A0ABY6HQX2_9ARCH</name>
<dbReference type="Pfam" id="PF01206">
    <property type="entry name" value="TusA"/>
    <property type="match status" value="1"/>
</dbReference>
<gene>
    <name evidence="2" type="ORF">NEF87_002196</name>
</gene>
<evidence type="ECO:0000259" key="1">
    <source>
        <dbReference type="Pfam" id="PF01206"/>
    </source>
</evidence>
<feature type="domain" description="UPF0033" evidence="1">
    <location>
        <begin position="6"/>
        <end position="74"/>
    </location>
</feature>
<sequence>MKIDRILNVNGKVCPMPAALTRKMLKQMGSHETIEIVGDFDPALVNVVNMITKNKAKVLEQEKSNNYFRVLAEKM</sequence>
<organism evidence="2 3">
    <name type="scientific">Candidatus Lokiarchaeum ossiferum</name>
    <dbReference type="NCBI Taxonomy" id="2951803"/>
    <lineage>
        <taxon>Archaea</taxon>
        <taxon>Promethearchaeati</taxon>
        <taxon>Promethearchaeota</taxon>
        <taxon>Promethearchaeia</taxon>
        <taxon>Promethearchaeales</taxon>
        <taxon>Promethearchaeaceae</taxon>
        <taxon>Candidatus Lokiarchaeum</taxon>
    </lineage>
</organism>
<proteinExistence type="predicted"/>
<dbReference type="Gene3D" id="3.30.110.40">
    <property type="entry name" value="TusA-like domain"/>
    <property type="match status" value="1"/>
</dbReference>
<evidence type="ECO:0000313" key="2">
    <source>
        <dbReference type="EMBL" id="UYP45911.1"/>
    </source>
</evidence>
<dbReference type="SUPFAM" id="SSF64307">
    <property type="entry name" value="SirA-like"/>
    <property type="match status" value="1"/>
</dbReference>
<dbReference type="Proteomes" id="UP001208689">
    <property type="component" value="Chromosome"/>
</dbReference>
<dbReference type="InterPro" id="IPR036868">
    <property type="entry name" value="TusA-like_sf"/>
</dbReference>
<reference evidence="2" key="1">
    <citation type="submission" date="2022-09" db="EMBL/GenBank/DDBJ databases">
        <title>Actin cytoskeleton and complex cell architecture in an #Asgard archaeon.</title>
        <authorList>
            <person name="Ponce Toledo R.I."/>
            <person name="Schleper C."/>
            <person name="Rodrigues Oliveira T."/>
            <person name="Wollweber F."/>
            <person name="Xu J."/>
            <person name="Rittmann S."/>
            <person name="Klingl A."/>
            <person name="Pilhofer M."/>
        </authorList>
    </citation>
    <scope>NUCLEOTIDE SEQUENCE</scope>
    <source>
        <strain evidence="2">B-35</strain>
    </source>
</reference>
<protein>
    <recommendedName>
        <fullName evidence="1">UPF0033 domain-containing protein</fullName>
    </recommendedName>
</protein>
<dbReference type="InterPro" id="IPR001455">
    <property type="entry name" value="TusA-like"/>
</dbReference>